<dbReference type="SUPFAM" id="SSF53167">
    <property type="entry name" value="Purine and uridine phosphorylases"/>
    <property type="match status" value="1"/>
</dbReference>
<dbReference type="PIRSF" id="PIRSF000477">
    <property type="entry name" value="PurNPase"/>
    <property type="match status" value="1"/>
</dbReference>
<gene>
    <name evidence="11" type="ORF">A5481_18830</name>
</gene>
<evidence type="ECO:0000313" key="11">
    <source>
        <dbReference type="EMBL" id="OAS22454.1"/>
    </source>
</evidence>
<name>A0A179S5I8_9HYPH</name>
<dbReference type="GO" id="GO:0004731">
    <property type="term" value="F:purine-nucleoside phosphorylase activity"/>
    <property type="evidence" value="ECO:0007669"/>
    <property type="project" value="UniProtKB-EC"/>
</dbReference>
<evidence type="ECO:0000256" key="7">
    <source>
        <dbReference type="ARBA" id="ARBA00022679"/>
    </source>
</evidence>
<evidence type="ECO:0000259" key="10">
    <source>
        <dbReference type="Pfam" id="PF01048"/>
    </source>
</evidence>
<dbReference type="EC" id="2.4.2.1" evidence="4 9"/>
<dbReference type="InterPro" id="IPR000845">
    <property type="entry name" value="Nucleoside_phosphorylase_d"/>
</dbReference>
<dbReference type="AlphaFoldDB" id="A0A179S5I8"/>
<keyword evidence="6 9" id="KW-0328">Glycosyltransferase</keyword>
<dbReference type="InterPro" id="IPR011268">
    <property type="entry name" value="Purine_phosphorylase"/>
</dbReference>
<comment type="pathway">
    <text evidence="1 9">Purine metabolism; purine nucleoside salvage.</text>
</comment>
<comment type="function">
    <text evidence="9">The purine nucleoside phosphorylases catalyze the phosphorolytic breakdown of the N-glycosidic bond in the beta-(deoxy)ribonucleoside molecules, with the formation of the corresponding free purine bases and pentose-1-phosphate.</text>
</comment>
<evidence type="ECO:0000256" key="9">
    <source>
        <dbReference type="PIRNR" id="PIRNR000477"/>
    </source>
</evidence>
<dbReference type="Pfam" id="PF01048">
    <property type="entry name" value="PNP_UDP_1"/>
    <property type="match status" value="1"/>
</dbReference>
<dbReference type="RefSeq" id="WP_064504168.1">
    <property type="nucleotide sequence ID" value="NZ_LWHQ01000038.1"/>
</dbReference>
<dbReference type="PANTHER" id="PTHR11904">
    <property type="entry name" value="METHYLTHIOADENOSINE/PURINE NUCLEOSIDE PHOSPHORYLASE"/>
    <property type="match status" value="1"/>
</dbReference>
<dbReference type="GO" id="GO:0009116">
    <property type="term" value="P:nucleoside metabolic process"/>
    <property type="evidence" value="ECO:0007669"/>
    <property type="project" value="InterPro"/>
</dbReference>
<dbReference type="InterPro" id="IPR011269">
    <property type="entry name" value="PUNP"/>
</dbReference>
<evidence type="ECO:0000256" key="3">
    <source>
        <dbReference type="ARBA" id="ARBA00011233"/>
    </source>
</evidence>
<dbReference type="UniPathway" id="UPA00606"/>
<sequence length="279" mass="28422">MSPPDDPRVAQAAAALRARGFEGPYALALVTGTGLGPLADRIEDPVAVPYGEIPHFPASGVSGHAGRLVAGRWGGRRVLLFQGRAHPYEHGDAAVMRVPVGVVAALGAPPLLLTNAAGSLLPEAGPGRLALITDHINLSGLNPLYGEPSDARFVPMAGAYDPALRAALKQAATASGVPLHEGVYAWFSGPSFETPAEIRMATVLGADLVGMSTVPEVILARFFGLRVAALSLVTNYAAGFASGTGAGIGAPHHAETKRVAAQAADDVGRLVAALLAGDL</sequence>
<dbReference type="NCBIfam" id="NF006054">
    <property type="entry name" value="PRK08202.1"/>
    <property type="match status" value="1"/>
</dbReference>
<comment type="subunit">
    <text evidence="3">Homotrimer.</text>
</comment>
<dbReference type="GO" id="GO:0005737">
    <property type="term" value="C:cytoplasm"/>
    <property type="evidence" value="ECO:0007669"/>
    <property type="project" value="TreeGrafter"/>
</dbReference>
<dbReference type="InterPro" id="IPR035994">
    <property type="entry name" value="Nucleoside_phosphorylase_sf"/>
</dbReference>
<feature type="domain" description="Nucleoside phosphorylase" evidence="10">
    <location>
        <begin position="28"/>
        <end position="276"/>
    </location>
</feature>
<protein>
    <recommendedName>
        <fullName evidence="5 9">Purine nucleoside phosphorylase</fullName>
        <ecNumber evidence="4 9">2.4.2.1</ecNumber>
    </recommendedName>
    <alternativeName>
        <fullName evidence="8 9">Inosine-guanosine phosphorylase</fullName>
    </alternativeName>
</protein>
<keyword evidence="7 9" id="KW-0808">Transferase</keyword>
<dbReference type="EMBL" id="LWHQ01000038">
    <property type="protein sequence ID" value="OAS22454.1"/>
    <property type="molecule type" value="Genomic_DNA"/>
</dbReference>
<evidence type="ECO:0000256" key="2">
    <source>
        <dbReference type="ARBA" id="ARBA00006751"/>
    </source>
</evidence>
<organism evidence="11 12">
    <name type="scientific">Methylobacterium platani</name>
    <dbReference type="NCBI Taxonomy" id="427683"/>
    <lineage>
        <taxon>Bacteria</taxon>
        <taxon>Pseudomonadati</taxon>
        <taxon>Pseudomonadota</taxon>
        <taxon>Alphaproteobacteria</taxon>
        <taxon>Hyphomicrobiales</taxon>
        <taxon>Methylobacteriaceae</taxon>
        <taxon>Methylobacterium</taxon>
    </lineage>
</organism>
<dbReference type="NCBIfam" id="TIGR01697">
    <property type="entry name" value="PNPH-PUNA-XAPA"/>
    <property type="match status" value="1"/>
</dbReference>
<accession>A0A179S5I8</accession>
<dbReference type="CDD" id="cd09009">
    <property type="entry name" value="PNP-EcPNPII_like"/>
    <property type="match status" value="1"/>
</dbReference>
<dbReference type="STRING" id="427683.A5481_18830"/>
<dbReference type="Gene3D" id="3.40.50.1580">
    <property type="entry name" value="Nucleoside phosphorylase domain"/>
    <property type="match status" value="1"/>
</dbReference>
<evidence type="ECO:0000256" key="6">
    <source>
        <dbReference type="ARBA" id="ARBA00022676"/>
    </source>
</evidence>
<reference evidence="11 12" key="1">
    <citation type="submission" date="2016-04" db="EMBL/GenBank/DDBJ databases">
        <authorList>
            <person name="Evans L.H."/>
            <person name="Alamgir A."/>
            <person name="Owens N."/>
            <person name="Weber N.D."/>
            <person name="Virtaneva K."/>
            <person name="Barbian K."/>
            <person name="Babar A."/>
            <person name="Rosenke K."/>
        </authorList>
    </citation>
    <scope>NUCLEOTIDE SEQUENCE [LARGE SCALE GENOMIC DNA]</scope>
    <source>
        <strain evidence="11 12">PMB02</strain>
    </source>
</reference>
<evidence type="ECO:0000256" key="5">
    <source>
        <dbReference type="ARBA" id="ARBA00013834"/>
    </source>
</evidence>
<dbReference type="Proteomes" id="UP000078316">
    <property type="component" value="Unassembled WGS sequence"/>
</dbReference>
<dbReference type="OrthoDB" id="1523230at2"/>
<proteinExistence type="inferred from homology"/>
<comment type="caution">
    <text evidence="11">The sequence shown here is derived from an EMBL/GenBank/DDBJ whole genome shotgun (WGS) entry which is preliminary data.</text>
</comment>
<dbReference type="PANTHER" id="PTHR11904:SF9">
    <property type="entry name" value="PURINE NUCLEOSIDE PHOSPHORYLASE-RELATED"/>
    <property type="match status" value="1"/>
</dbReference>
<evidence type="ECO:0000256" key="1">
    <source>
        <dbReference type="ARBA" id="ARBA00005058"/>
    </source>
</evidence>
<evidence type="ECO:0000256" key="4">
    <source>
        <dbReference type="ARBA" id="ARBA00011886"/>
    </source>
</evidence>
<evidence type="ECO:0000256" key="8">
    <source>
        <dbReference type="ARBA" id="ARBA00031036"/>
    </source>
</evidence>
<comment type="similarity">
    <text evidence="2 9">Belongs to the PNP/MTAP phosphorylase family.</text>
</comment>
<dbReference type="NCBIfam" id="TIGR01698">
    <property type="entry name" value="PUNP"/>
    <property type="match status" value="1"/>
</dbReference>
<evidence type="ECO:0000313" key="12">
    <source>
        <dbReference type="Proteomes" id="UP000078316"/>
    </source>
</evidence>